<gene>
    <name evidence="1" type="ORF">Cenrod_1556</name>
</gene>
<reference evidence="1 2" key="1">
    <citation type="journal article" date="2013" name="Genome Biol.">
        <title>Genomic analysis reveals key aspects of prokaryotic symbiosis in the phototrophic consortium "Chlorochromatium aggregatum".</title>
        <authorList>
            <person name="Liu Z."/>
            <person name="Muller J."/>
            <person name="Li T."/>
            <person name="Alvey R.M."/>
            <person name="Vogl K."/>
            <person name="Frigaard N.U."/>
            <person name="Rockwell N.C."/>
            <person name="Boyd E.S."/>
            <person name="Tomsho L.P."/>
            <person name="Schuster S.C."/>
            <person name="Henke P."/>
            <person name="Rohde M."/>
            <person name="Overmann J."/>
            <person name="Bryant D.A."/>
        </authorList>
    </citation>
    <scope>NUCLEOTIDE SEQUENCE [LARGE SCALE GENOMIC DNA]</scope>
    <source>
        <strain evidence="1">CR</strain>
    </source>
</reference>
<accession>U5N7V5</accession>
<dbReference type="HOGENOM" id="CLU_2380913_0_0_4"/>
<dbReference type="EMBL" id="CP004885">
    <property type="protein sequence ID" value="AGX87641.1"/>
    <property type="molecule type" value="Genomic_DNA"/>
</dbReference>
<keyword evidence="2" id="KW-1185">Reference proteome</keyword>
<name>U5N7V5_9BURK</name>
<evidence type="ECO:0000313" key="2">
    <source>
        <dbReference type="Proteomes" id="UP000017184"/>
    </source>
</evidence>
<dbReference type="AlphaFoldDB" id="U5N7V5"/>
<protein>
    <submittedName>
        <fullName evidence="1">Transposase</fullName>
    </submittedName>
</protein>
<dbReference type="STRING" id="946483.Cenrod_1556"/>
<dbReference type="RefSeq" id="WP_022773410.1">
    <property type="nucleotide sequence ID" value="NC_022576.1"/>
</dbReference>
<dbReference type="eggNOG" id="COG4467">
    <property type="taxonomic scope" value="Bacteria"/>
</dbReference>
<dbReference type="Proteomes" id="UP000017184">
    <property type="component" value="Chromosome"/>
</dbReference>
<organism evidence="1 2">
    <name type="scientific">Candidatus Symbiobacter mobilis CR</name>
    <dbReference type="NCBI Taxonomy" id="946483"/>
    <lineage>
        <taxon>Bacteria</taxon>
        <taxon>Pseudomonadati</taxon>
        <taxon>Pseudomonadota</taxon>
        <taxon>Betaproteobacteria</taxon>
        <taxon>Burkholderiales</taxon>
        <taxon>Comamonadaceae</taxon>
    </lineage>
</organism>
<evidence type="ECO:0000313" key="1">
    <source>
        <dbReference type="EMBL" id="AGX87641.1"/>
    </source>
</evidence>
<dbReference type="OrthoDB" id="8948837at2"/>
<proteinExistence type="predicted"/>
<sequence>MEPVNEGQRQAVAQVRSDIWRLYGDLKAYKRSPNANMVEQFEKRFDSVFNRKTSYQTLDKLLKRLYGKKEELLILQRPEIPNHTNGSETDLRDF</sequence>
<dbReference type="KEGG" id="cbx:Cenrod_1556"/>